<dbReference type="InterPro" id="IPR052797">
    <property type="entry name" value="RegFact_GeneExpr_CellDeath"/>
</dbReference>
<proteinExistence type="predicted"/>
<organism evidence="1 2">
    <name type="scientific">Oesophagostomum dentatum</name>
    <name type="common">Nodular worm</name>
    <dbReference type="NCBI Taxonomy" id="61180"/>
    <lineage>
        <taxon>Eukaryota</taxon>
        <taxon>Metazoa</taxon>
        <taxon>Ecdysozoa</taxon>
        <taxon>Nematoda</taxon>
        <taxon>Chromadorea</taxon>
        <taxon>Rhabditida</taxon>
        <taxon>Rhabditina</taxon>
        <taxon>Rhabditomorpha</taxon>
        <taxon>Strongyloidea</taxon>
        <taxon>Strongylidae</taxon>
        <taxon>Oesophagostomum</taxon>
    </lineage>
</organism>
<dbReference type="OrthoDB" id="5866964at2759"/>
<reference evidence="1 2" key="1">
    <citation type="submission" date="2014-03" db="EMBL/GenBank/DDBJ databases">
        <title>Draft genome of the hookworm Oesophagostomum dentatum.</title>
        <authorList>
            <person name="Mitreva M."/>
        </authorList>
    </citation>
    <scope>NUCLEOTIDE SEQUENCE [LARGE SCALE GENOMIC DNA]</scope>
    <source>
        <strain evidence="1 2">OD-Hann</strain>
    </source>
</reference>
<dbReference type="EMBL" id="KN610339">
    <property type="protein sequence ID" value="KHJ77867.1"/>
    <property type="molecule type" value="Genomic_DNA"/>
</dbReference>
<name>A0A0B1S300_OESDE</name>
<dbReference type="PANTHER" id="PTHR33936">
    <property type="entry name" value="PROTEIN CBG17840"/>
    <property type="match status" value="1"/>
</dbReference>
<accession>A0A0B1S300</accession>
<evidence type="ECO:0000313" key="2">
    <source>
        <dbReference type="Proteomes" id="UP000053660"/>
    </source>
</evidence>
<dbReference type="PANTHER" id="PTHR33936:SF24">
    <property type="entry name" value="C2H2-TYPE DOMAIN-CONTAINING PROTEIN"/>
    <property type="match status" value="1"/>
</dbReference>
<gene>
    <name evidence="1" type="ORF">OESDEN_22513</name>
</gene>
<dbReference type="AlphaFoldDB" id="A0A0B1S300"/>
<dbReference type="Proteomes" id="UP000053660">
    <property type="component" value="Unassembled WGS sequence"/>
</dbReference>
<evidence type="ECO:0008006" key="3">
    <source>
        <dbReference type="Google" id="ProtNLM"/>
    </source>
</evidence>
<evidence type="ECO:0000313" key="1">
    <source>
        <dbReference type="EMBL" id="KHJ77867.1"/>
    </source>
</evidence>
<keyword evidence="2" id="KW-1185">Reference proteome</keyword>
<protein>
    <recommendedName>
        <fullName evidence="3">MULE transposase domain-containing protein</fullName>
    </recommendedName>
</protein>
<sequence length="262" mass="30718">MRCSRALPTVAYANSTKPRTKKVVSYCTAFMKVCERDNGIEVEFCRRHFGHEEEPALLTMDPASEAFIISLLKEGFKYSQVLRKVRESCRTSDAMHTRLYYTTIRDIRTIAIRNKVDPARRNEVDTESVDIRVRENNVNDGIRLYIPAKDNSGDEFLLGFFRMTENEVAVLFEEIKKTIPTFETSFFMSDDTNTFFNGFRKVFPESRAKKLLCTFHITQAVERYTRKMKQVKERVQLFYKQLLAIFPEELCLERCCQSFRVV</sequence>